<evidence type="ECO:0000259" key="2">
    <source>
        <dbReference type="Pfam" id="PF12766"/>
    </source>
</evidence>
<dbReference type="Proteomes" id="UP001368500">
    <property type="component" value="Unassembled WGS sequence"/>
</dbReference>
<protein>
    <submittedName>
        <fullName evidence="3">Pyridoxamine 5'-phosphate oxidase family protein</fullName>
    </submittedName>
</protein>
<reference evidence="3 4" key="1">
    <citation type="submission" date="2024-04" db="EMBL/GenBank/DDBJ databases">
        <title>Novel species of the genus Ideonella isolated from streams.</title>
        <authorList>
            <person name="Lu H."/>
        </authorList>
    </citation>
    <scope>NUCLEOTIDE SEQUENCE [LARGE SCALE GENOMIC DNA]</scope>
    <source>
        <strain evidence="3 4">BYS139W</strain>
    </source>
</reference>
<feature type="domain" description="Pyridoxamine 5'-phosphate oxidase Alr4036 family FMN-binding" evidence="2">
    <location>
        <begin position="41"/>
        <end position="125"/>
    </location>
</feature>
<dbReference type="Pfam" id="PF12766">
    <property type="entry name" value="Pyridox_oxase_2"/>
    <property type="match status" value="1"/>
</dbReference>
<dbReference type="InterPro" id="IPR012349">
    <property type="entry name" value="Split_barrel_FMN-bd"/>
</dbReference>
<dbReference type="SUPFAM" id="SSF50475">
    <property type="entry name" value="FMN-binding split barrel"/>
    <property type="match status" value="1"/>
</dbReference>
<gene>
    <name evidence="3" type="ORF">AACH11_02225</name>
</gene>
<dbReference type="Gene3D" id="2.30.110.10">
    <property type="entry name" value="Electron Transport, Fmn-binding Protein, Chain A"/>
    <property type="match status" value="1"/>
</dbReference>
<keyword evidence="4" id="KW-1185">Reference proteome</keyword>
<accession>A0ABU9B7L7</accession>
<proteinExistence type="predicted"/>
<name>A0ABU9B7L7_9BURK</name>
<dbReference type="RefSeq" id="WP_341372557.1">
    <property type="nucleotide sequence ID" value="NZ_JBBUTF010000002.1"/>
</dbReference>
<sequence>MTEPTSRSIDPSAPDAPDDAPAAPAPDARLRTLAEIHTAIWQQLALAAQDRSHVWRTPVLATADADGLPDARTLVLREVQPAARQLTLYTDARSAKVLQLQARPQGRLVCWSPALGWQLRIRLAMQVQDDGLAVTSRWVRLRASPAARDYLSPLPPGAPVGGAPPSPAGAQRHHFAVLQGLVQSIDWLELHAAGHRRACFDAAGDGVWLTP</sequence>
<evidence type="ECO:0000256" key="1">
    <source>
        <dbReference type="SAM" id="MobiDB-lite"/>
    </source>
</evidence>
<comment type="caution">
    <text evidence="3">The sequence shown here is derived from an EMBL/GenBank/DDBJ whole genome shotgun (WGS) entry which is preliminary data.</text>
</comment>
<evidence type="ECO:0000313" key="4">
    <source>
        <dbReference type="Proteomes" id="UP001368500"/>
    </source>
</evidence>
<feature type="region of interest" description="Disordered" evidence="1">
    <location>
        <begin position="1"/>
        <end position="25"/>
    </location>
</feature>
<organism evidence="3 4">
    <name type="scientific">Pseudaquabacterium rugosum</name>
    <dbReference type="NCBI Taxonomy" id="2984194"/>
    <lineage>
        <taxon>Bacteria</taxon>
        <taxon>Pseudomonadati</taxon>
        <taxon>Pseudomonadota</taxon>
        <taxon>Betaproteobacteria</taxon>
        <taxon>Burkholderiales</taxon>
        <taxon>Sphaerotilaceae</taxon>
        <taxon>Pseudaquabacterium</taxon>
    </lineage>
</organism>
<dbReference type="InterPro" id="IPR024624">
    <property type="entry name" value="Pyridox_Oxase_Alr4036_FMN-bd"/>
</dbReference>
<evidence type="ECO:0000313" key="3">
    <source>
        <dbReference type="EMBL" id="MEK8024785.1"/>
    </source>
</evidence>
<dbReference type="EMBL" id="JBBUTF010000002">
    <property type="protein sequence ID" value="MEK8024785.1"/>
    <property type="molecule type" value="Genomic_DNA"/>
</dbReference>
<feature type="compositionally biased region" description="Low complexity" evidence="1">
    <location>
        <begin position="10"/>
        <end position="25"/>
    </location>
</feature>